<keyword evidence="2" id="KW-1185">Reference proteome</keyword>
<evidence type="ECO:0000313" key="2">
    <source>
        <dbReference type="Proteomes" id="UP000054266"/>
    </source>
</evidence>
<reference evidence="1 2" key="1">
    <citation type="submission" date="2015-01" db="EMBL/GenBank/DDBJ databases">
        <title>The Genome Sequence of Capronia semiimmersa CBS27337.</title>
        <authorList>
            <consortium name="The Broad Institute Genomics Platform"/>
            <person name="Cuomo C."/>
            <person name="de Hoog S."/>
            <person name="Gorbushina A."/>
            <person name="Stielow B."/>
            <person name="Teixiera M."/>
            <person name="Abouelleil A."/>
            <person name="Chapman S.B."/>
            <person name="Priest M."/>
            <person name="Young S.K."/>
            <person name="Wortman J."/>
            <person name="Nusbaum C."/>
            <person name="Birren B."/>
        </authorList>
    </citation>
    <scope>NUCLEOTIDE SEQUENCE [LARGE SCALE GENOMIC DNA]</scope>
    <source>
        <strain evidence="1 2">CBS 27337</strain>
    </source>
</reference>
<dbReference type="Proteomes" id="UP000054266">
    <property type="component" value="Unassembled WGS sequence"/>
</dbReference>
<protein>
    <submittedName>
        <fullName evidence="1">Uncharacterized protein</fullName>
    </submittedName>
</protein>
<gene>
    <name evidence="1" type="ORF">PV04_04610</name>
</gene>
<sequence>MSPGNRRATVDATVVHRYCSHLRDIEPLTIASRKCPEYLSWRYGYFSQHTSFQDVKRSRTRRSFRHVFGLETHRPCHLCTPPAPAPHPSDDALALHATSQNLFYSPTLLRVFLIGNMLQVPVSDISACHFNSHVLVCVGSAEGEVKTIRSALSASSEGLKHDVSATQLN</sequence>
<accession>A0A0D2CU10</accession>
<dbReference type="AlphaFoldDB" id="A0A0D2CU10"/>
<dbReference type="EMBL" id="KN846958">
    <property type="protein sequence ID" value="KIW68686.1"/>
    <property type="molecule type" value="Genomic_DNA"/>
</dbReference>
<name>A0A0D2CU10_9EURO</name>
<evidence type="ECO:0000313" key="1">
    <source>
        <dbReference type="EMBL" id="KIW68686.1"/>
    </source>
</evidence>
<organism evidence="1 2">
    <name type="scientific">Phialophora macrospora</name>
    <dbReference type="NCBI Taxonomy" id="1851006"/>
    <lineage>
        <taxon>Eukaryota</taxon>
        <taxon>Fungi</taxon>
        <taxon>Dikarya</taxon>
        <taxon>Ascomycota</taxon>
        <taxon>Pezizomycotina</taxon>
        <taxon>Eurotiomycetes</taxon>
        <taxon>Chaetothyriomycetidae</taxon>
        <taxon>Chaetothyriales</taxon>
        <taxon>Herpotrichiellaceae</taxon>
        <taxon>Phialophora</taxon>
    </lineage>
</organism>
<proteinExistence type="predicted"/>